<accession>A0A1I1UUN3</accession>
<keyword evidence="2" id="KW-1185">Reference proteome</keyword>
<evidence type="ECO:0000313" key="2">
    <source>
        <dbReference type="Proteomes" id="UP000199400"/>
    </source>
</evidence>
<dbReference type="AlphaFoldDB" id="A0A1I1UUN3"/>
<dbReference type="RefSeq" id="WP_096330070.1">
    <property type="nucleotide sequence ID" value="NZ_FOMX01000004.1"/>
</dbReference>
<reference evidence="2" key="1">
    <citation type="submission" date="2016-10" db="EMBL/GenBank/DDBJ databases">
        <authorList>
            <person name="Varghese N."/>
            <person name="Submissions S."/>
        </authorList>
    </citation>
    <scope>NUCLEOTIDE SEQUENCE [LARGE SCALE GENOMIC DNA]</scope>
    <source>
        <strain evidence="2">ATCC 25963</strain>
    </source>
</reference>
<protein>
    <submittedName>
        <fullName evidence="1">Uncharacterized protein</fullName>
    </submittedName>
</protein>
<dbReference type="EMBL" id="FOMX01000004">
    <property type="protein sequence ID" value="SFD74285.1"/>
    <property type="molecule type" value="Genomic_DNA"/>
</dbReference>
<name>A0A1I1UUN3_9BACT</name>
<evidence type="ECO:0000313" key="1">
    <source>
        <dbReference type="EMBL" id="SFD74285.1"/>
    </source>
</evidence>
<dbReference type="Proteomes" id="UP000199400">
    <property type="component" value="Unassembled WGS sequence"/>
</dbReference>
<organism evidence="1 2">
    <name type="scientific">Nannocystis exedens</name>
    <dbReference type="NCBI Taxonomy" id="54"/>
    <lineage>
        <taxon>Bacteria</taxon>
        <taxon>Pseudomonadati</taxon>
        <taxon>Myxococcota</taxon>
        <taxon>Polyangia</taxon>
        <taxon>Nannocystales</taxon>
        <taxon>Nannocystaceae</taxon>
        <taxon>Nannocystis</taxon>
    </lineage>
</organism>
<proteinExistence type="predicted"/>
<dbReference type="STRING" id="54.SAMN02745121_01304"/>
<gene>
    <name evidence="1" type="ORF">SAMN02745121_01304</name>
</gene>
<sequence length="66" mass="6895">MLSFTTPDRLQALAVVMCLSACSEEVAMTETEVAAADEAAVLRMFERVLRGVAGVPSGPLRPQGGS</sequence>